<dbReference type="EMBL" id="JAACNO010001556">
    <property type="protein sequence ID" value="KAF4139572.1"/>
    <property type="molecule type" value="Genomic_DNA"/>
</dbReference>
<evidence type="ECO:0000313" key="3">
    <source>
        <dbReference type="Proteomes" id="UP000704712"/>
    </source>
</evidence>
<feature type="compositionally biased region" description="Polar residues" evidence="1">
    <location>
        <begin position="15"/>
        <end position="27"/>
    </location>
</feature>
<name>A0A8S9UJD8_PHYIN</name>
<evidence type="ECO:0000256" key="1">
    <source>
        <dbReference type="SAM" id="MobiDB-lite"/>
    </source>
</evidence>
<gene>
    <name evidence="2" type="ORF">GN958_ATG11473</name>
</gene>
<feature type="region of interest" description="Disordered" evidence="1">
    <location>
        <begin position="1"/>
        <end position="101"/>
    </location>
</feature>
<evidence type="ECO:0000313" key="2">
    <source>
        <dbReference type="EMBL" id="KAF4139572.1"/>
    </source>
</evidence>
<comment type="caution">
    <text evidence="2">The sequence shown here is derived from an EMBL/GenBank/DDBJ whole genome shotgun (WGS) entry which is preliminary data.</text>
</comment>
<dbReference type="Proteomes" id="UP000704712">
    <property type="component" value="Unassembled WGS sequence"/>
</dbReference>
<feature type="region of interest" description="Disordered" evidence="1">
    <location>
        <begin position="163"/>
        <end position="193"/>
    </location>
</feature>
<sequence length="302" mass="33476">MHGNNFPSDNEALPSDTQSFQGLSRLTSYHLHPPPASYQQFEVGQPVSIQQAAPTQSESTPQPSDLGRALDGSMQMLLEASEDEEEDDENVEEEEEPDKIKEARAALRAKYEALSANEIRKEFTNRELRLKSGMKKGERVDILVRIDLAASFFGNVVLGDVNGSSKKKKSERRTHELRHGGLLPGQEVDTGDDNTECKQTALSNTTPSKSKRTAENMESFAGSFATYVKDRRIEAERASTSAPEVLEGHASILSMLGDIRRQLAKLDAAIVDAGDESLARLEEDRVFLLTQRQSLMEKLSRL</sequence>
<dbReference type="AlphaFoldDB" id="A0A8S9UJD8"/>
<organism evidence="2 3">
    <name type="scientific">Phytophthora infestans</name>
    <name type="common">Potato late blight agent</name>
    <name type="synonym">Botrytis infestans</name>
    <dbReference type="NCBI Taxonomy" id="4787"/>
    <lineage>
        <taxon>Eukaryota</taxon>
        <taxon>Sar</taxon>
        <taxon>Stramenopiles</taxon>
        <taxon>Oomycota</taxon>
        <taxon>Peronosporomycetes</taxon>
        <taxon>Peronosporales</taxon>
        <taxon>Peronosporaceae</taxon>
        <taxon>Phytophthora</taxon>
    </lineage>
</organism>
<reference evidence="2" key="1">
    <citation type="submission" date="2020-03" db="EMBL/GenBank/DDBJ databases">
        <title>Hybrid Assembly of Korean Phytophthora infestans isolates.</title>
        <authorList>
            <person name="Prokchorchik M."/>
            <person name="Lee Y."/>
            <person name="Seo J."/>
            <person name="Cho J.-H."/>
            <person name="Park Y.-E."/>
            <person name="Jang D.-C."/>
            <person name="Im J.-S."/>
            <person name="Choi J.-G."/>
            <person name="Park H.-J."/>
            <person name="Lee G.-B."/>
            <person name="Lee Y.-G."/>
            <person name="Hong S.-Y."/>
            <person name="Cho K."/>
            <person name="Sohn K.H."/>
        </authorList>
    </citation>
    <scope>NUCLEOTIDE SEQUENCE</scope>
    <source>
        <strain evidence="2">KR_2_A2</strain>
    </source>
</reference>
<feature type="compositionally biased region" description="Acidic residues" evidence="1">
    <location>
        <begin position="80"/>
        <end position="97"/>
    </location>
</feature>
<accession>A0A8S9UJD8</accession>
<proteinExistence type="predicted"/>
<protein>
    <submittedName>
        <fullName evidence="2">Uncharacterized protein</fullName>
    </submittedName>
</protein>
<feature type="compositionally biased region" description="Polar residues" evidence="1">
    <location>
        <begin position="37"/>
        <end position="63"/>
    </location>
</feature>